<evidence type="ECO:0000259" key="7">
    <source>
        <dbReference type="Pfam" id="PF05729"/>
    </source>
</evidence>
<evidence type="ECO:0000313" key="9">
    <source>
        <dbReference type="Proteomes" id="UP000887567"/>
    </source>
</evidence>
<keyword evidence="4" id="KW-0677">Repeat</keyword>
<dbReference type="Gene3D" id="3.80.10.10">
    <property type="entry name" value="Ribonuclease Inhibitor"/>
    <property type="match status" value="1"/>
</dbReference>
<dbReference type="PANTHER" id="PTHR45690:SF19">
    <property type="entry name" value="NACHT, LRR AND PYD DOMAINS-CONTAINING PROTEIN 3"/>
    <property type="match status" value="1"/>
</dbReference>
<protein>
    <recommendedName>
        <fullName evidence="7">NACHT domain-containing protein</fullName>
    </recommendedName>
</protein>
<evidence type="ECO:0000256" key="2">
    <source>
        <dbReference type="ARBA" id="ARBA00008665"/>
    </source>
</evidence>
<reference evidence="8" key="1">
    <citation type="submission" date="2022-11" db="UniProtKB">
        <authorList>
            <consortium name="EnsemblMetazoa"/>
        </authorList>
    </citation>
    <scope>IDENTIFICATION</scope>
</reference>
<dbReference type="AlphaFoldDB" id="A0A913YCJ5"/>
<accession>A0A913YCJ5</accession>
<dbReference type="GO" id="GO:0005524">
    <property type="term" value="F:ATP binding"/>
    <property type="evidence" value="ECO:0007669"/>
    <property type="project" value="UniProtKB-KW"/>
</dbReference>
<dbReference type="InterPro" id="IPR007111">
    <property type="entry name" value="NACHT_NTPase"/>
</dbReference>
<keyword evidence="9" id="KW-1185">Reference proteome</keyword>
<evidence type="ECO:0000256" key="6">
    <source>
        <dbReference type="ARBA" id="ARBA00022840"/>
    </source>
</evidence>
<keyword evidence="5" id="KW-0547">Nucleotide-binding</keyword>
<keyword evidence="6" id="KW-0067">ATP-binding</keyword>
<comment type="subcellular location">
    <subcellularLocation>
        <location evidence="1">Cytoplasm</location>
    </subcellularLocation>
</comment>
<comment type="similarity">
    <text evidence="2">Belongs to the NLRP family.</text>
</comment>
<organism evidence="8 9">
    <name type="scientific">Exaiptasia diaphana</name>
    <name type="common">Tropical sea anemone</name>
    <name type="synonym">Aiptasia pulchella</name>
    <dbReference type="NCBI Taxonomy" id="2652724"/>
    <lineage>
        <taxon>Eukaryota</taxon>
        <taxon>Metazoa</taxon>
        <taxon>Cnidaria</taxon>
        <taxon>Anthozoa</taxon>
        <taxon>Hexacorallia</taxon>
        <taxon>Actiniaria</taxon>
        <taxon>Aiptasiidae</taxon>
        <taxon>Exaiptasia</taxon>
    </lineage>
</organism>
<dbReference type="Pfam" id="PF13516">
    <property type="entry name" value="LRR_6"/>
    <property type="match status" value="2"/>
</dbReference>
<feature type="domain" description="NACHT" evidence="7">
    <location>
        <begin position="2"/>
        <end position="63"/>
    </location>
</feature>
<dbReference type="GO" id="GO:0005737">
    <property type="term" value="C:cytoplasm"/>
    <property type="evidence" value="ECO:0007669"/>
    <property type="project" value="UniProtKB-SubCell"/>
</dbReference>
<keyword evidence="3" id="KW-0963">Cytoplasm</keyword>
<dbReference type="Pfam" id="PF05729">
    <property type="entry name" value="NACHT"/>
    <property type="match status" value="1"/>
</dbReference>
<dbReference type="PANTHER" id="PTHR45690">
    <property type="entry name" value="NACHT, LRR AND PYD DOMAINS-CONTAINING PROTEIN 12"/>
    <property type="match status" value="1"/>
</dbReference>
<dbReference type="InterPro" id="IPR050637">
    <property type="entry name" value="NLRP_innate_immun_reg"/>
</dbReference>
<name>A0A913YCJ5_EXADI</name>
<proteinExistence type="inferred from homology"/>
<dbReference type="OrthoDB" id="120976at2759"/>
<dbReference type="SUPFAM" id="SSF52047">
    <property type="entry name" value="RNI-like"/>
    <property type="match status" value="1"/>
</dbReference>
<evidence type="ECO:0000256" key="4">
    <source>
        <dbReference type="ARBA" id="ARBA00022737"/>
    </source>
</evidence>
<dbReference type="InterPro" id="IPR032675">
    <property type="entry name" value="LRR_dom_sf"/>
</dbReference>
<evidence type="ECO:0000256" key="3">
    <source>
        <dbReference type="ARBA" id="ARBA00022490"/>
    </source>
</evidence>
<dbReference type="Proteomes" id="UP000887567">
    <property type="component" value="Unplaced"/>
</dbReference>
<dbReference type="RefSeq" id="XP_020917632.2">
    <property type="nucleotide sequence ID" value="XM_021061973.2"/>
</dbReference>
<dbReference type="KEGG" id="epa:110254917"/>
<evidence type="ECO:0000256" key="5">
    <source>
        <dbReference type="ARBA" id="ARBA00022741"/>
    </source>
</evidence>
<evidence type="ECO:0000313" key="8">
    <source>
        <dbReference type="EnsemblMetazoa" id="XP_020917632.2"/>
    </source>
</evidence>
<dbReference type="InterPro" id="IPR001611">
    <property type="entry name" value="Leu-rich_rpt"/>
</dbReference>
<evidence type="ECO:0000256" key="1">
    <source>
        <dbReference type="ARBA" id="ARBA00004496"/>
    </source>
</evidence>
<dbReference type="EnsemblMetazoa" id="XM_021061973.2">
    <property type="protein sequence ID" value="XP_020917632.2"/>
    <property type="gene ID" value="LOC110254917"/>
</dbReference>
<dbReference type="GeneID" id="110254917"/>
<sequence length="438" mass="49528">MPVAALVIKLIKKEILCDSVIMITSRSGKADELDGELHFDRCVEITGFSEEQVLQYVEKYFNSKPEEVKKMAMEKVKGTAHYMSFGRVPLRCLFVCQVIEWQIKNKITRNNLVPLTLTQFYRDIISCLERANREMDSLDKEEASLAVEKTLDNFSELAAHDSPFPQTTLEYSFSHLTIQEFFVACHLVKKRAMAAQGTSNMVHIFTSGLLGLDQENNNDKFMSKVLESVCKQGMHRWIQRVVLLRCLHEYGQEKEFTRQELTTNRDYRYWDSLGWIALHGVTDTDCDALAMLLESTATSISSPPDRLDIVRSQITITMLNRLLSSLHSNSTITALGLAMCSLYDDHVKCLCNHFNNTHITSLNLSFNNITDVGVHHIVHSNTASKLTYLNLAGNNITDVGVDYIVHSNIASKLTYLNLLGNPVSVEVSYDTAAVLEEL</sequence>